<feature type="domain" description="Thiolase N-terminal" evidence="6">
    <location>
        <begin position="5"/>
        <end position="251"/>
    </location>
</feature>
<dbReference type="PANTHER" id="PTHR43365">
    <property type="entry name" value="BLR7806 PROTEIN"/>
    <property type="match status" value="1"/>
</dbReference>
<dbReference type="AlphaFoldDB" id="A0A4Y8UJ51"/>
<evidence type="ECO:0000259" key="7">
    <source>
        <dbReference type="Pfam" id="PF02803"/>
    </source>
</evidence>
<comment type="similarity">
    <text evidence="1 5">Belongs to the thiolase-like superfamily. Thiolase family.</text>
</comment>
<evidence type="ECO:0000256" key="5">
    <source>
        <dbReference type="RuleBase" id="RU003557"/>
    </source>
</evidence>
<dbReference type="InterPro" id="IPR020613">
    <property type="entry name" value="Thiolase_CS"/>
</dbReference>
<name>A0A4Y8UJ51_9GAMM</name>
<feature type="active site" description="Acyl-thioester intermediate" evidence="4">
    <location>
        <position position="89"/>
    </location>
</feature>
<dbReference type="PANTHER" id="PTHR43365:SF1">
    <property type="entry name" value="ACETYL-COA C-ACYLTRANSFERASE"/>
    <property type="match status" value="1"/>
</dbReference>
<evidence type="ECO:0000259" key="6">
    <source>
        <dbReference type="Pfam" id="PF00108"/>
    </source>
</evidence>
<dbReference type="Pfam" id="PF02803">
    <property type="entry name" value="Thiolase_C"/>
    <property type="match status" value="1"/>
</dbReference>
<dbReference type="SUPFAM" id="SSF53901">
    <property type="entry name" value="Thiolase-like"/>
    <property type="match status" value="2"/>
</dbReference>
<feature type="domain" description="Thiolase C-terminal" evidence="7">
    <location>
        <begin position="260"/>
        <end position="381"/>
    </location>
</feature>
<dbReference type="InterPro" id="IPR002155">
    <property type="entry name" value="Thiolase"/>
</dbReference>
<dbReference type="Pfam" id="PF00108">
    <property type="entry name" value="Thiolase_N"/>
    <property type="match status" value="1"/>
</dbReference>
<dbReference type="CDD" id="cd00751">
    <property type="entry name" value="thiolase"/>
    <property type="match status" value="1"/>
</dbReference>
<dbReference type="InterPro" id="IPR020617">
    <property type="entry name" value="Thiolase_C"/>
</dbReference>
<dbReference type="OrthoDB" id="9764638at2"/>
<sequence length="382" mass="40385">MPEAYIVDALRSPTGRRKGSLADVHGADLGAHVLRELVARNAIPDSDYDDVIFGCVDTIGPLAGDIARTSWLAAGLSEAVPGTTIDRQCGSSQQAVHFAAQAVMSGTMDVVVAGGVQTMTSIPISSAMLAAQPLGFSDPFSGSHGWVARYGDVAVSQFNSAEMIANHWQISRAEMEAYSLESHQRAAAATQAGYFAREIVPLNGLSHDETIRDTSLAKMAELQPLQEGGSITAAVSSQTCDAAAALLVVSEAALKRYNLTPRARIHHISVRAADPIWMLTAPIPATEYALQKAGMTLADIDLVEINEAFASVAMAWLKQLGYPHQQTNVNGGAIALGHPLGATGAKLMTTLLHELERRGGRYGLQTMCEGGGQANVTIIERL</sequence>
<reference evidence="8 9" key="1">
    <citation type="submission" date="2019-03" db="EMBL/GenBank/DDBJ databases">
        <title>Draft genome of Gammaproteobacteria bacterium LSUCC0057, a member of the SAR92 clade.</title>
        <authorList>
            <person name="Lanclos V.C."/>
            <person name="Doiron C."/>
            <person name="Henson M.W."/>
            <person name="Thrash J.C."/>
        </authorList>
    </citation>
    <scope>NUCLEOTIDE SEQUENCE [LARGE SCALE GENOMIC DNA]</scope>
    <source>
        <strain evidence="8 9">LSUCC0057</strain>
    </source>
</reference>
<dbReference type="EC" id="2.3.1.9" evidence="8"/>
<dbReference type="NCBIfam" id="NF005865">
    <property type="entry name" value="PRK07801.1"/>
    <property type="match status" value="1"/>
</dbReference>
<evidence type="ECO:0000313" key="8">
    <source>
        <dbReference type="EMBL" id="TFH68835.1"/>
    </source>
</evidence>
<keyword evidence="3 5" id="KW-0012">Acyltransferase</keyword>
<dbReference type="PIRSF" id="PIRSF000429">
    <property type="entry name" value="Ac-CoA_Ac_transf"/>
    <property type="match status" value="1"/>
</dbReference>
<feature type="active site" description="Proton acceptor" evidence="4">
    <location>
        <position position="338"/>
    </location>
</feature>
<evidence type="ECO:0000256" key="4">
    <source>
        <dbReference type="PIRSR" id="PIRSR000429-1"/>
    </source>
</evidence>
<dbReference type="NCBIfam" id="TIGR01930">
    <property type="entry name" value="AcCoA-C-Actrans"/>
    <property type="match status" value="1"/>
</dbReference>
<dbReference type="InterPro" id="IPR016039">
    <property type="entry name" value="Thiolase-like"/>
</dbReference>
<protein>
    <submittedName>
        <fullName evidence="8">Acetyl-CoA C-acetyltransferase</fullName>
        <ecNumber evidence="8">2.3.1.9</ecNumber>
    </submittedName>
</protein>
<proteinExistence type="inferred from homology"/>
<dbReference type="Proteomes" id="UP000298133">
    <property type="component" value="Unassembled WGS sequence"/>
</dbReference>
<evidence type="ECO:0000256" key="3">
    <source>
        <dbReference type="ARBA" id="ARBA00023315"/>
    </source>
</evidence>
<accession>A0A4Y8UJ51</accession>
<dbReference type="PROSITE" id="PS00737">
    <property type="entry name" value="THIOLASE_2"/>
    <property type="match status" value="1"/>
</dbReference>
<dbReference type="EMBL" id="SPIA01000001">
    <property type="protein sequence ID" value="TFH68835.1"/>
    <property type="molecule type" value="Genomic_DNA"/>
</dbReference>
<evidence type="ECO:0000313" key="9">
    <source>
        <dbReference type="Proteomes" id="UP000298133"/>
    </source>
</evidence>
<dbReference type="InterPro" id="IPR020616">
    <property type="entry name" value="Thiolase_N"/>
</dbReference>
<dbReference type="GO" id="GO:0003985">
    <property type="term" value="F:acetyl-CoA C-acetyltransferase activity"/>
    <property type="evidence" value="ECO:0007669"/>
    <property type="project" value="UniProtKB-EC"/>
</dbReference>
<gene>
    <name evidence="8" type="ORF">E3W66_02460</name>
</gene>
<keyword evidence="2 5" id="KW-0808">Transferase</keyword>
<keyword evidence="9" id="KW-1185">Reference proteome</keyword>
<organism evidence="8 9">
    <name type="scientific">Gammaproteobacteria bacterium LSUCC0057</name>
    <dbReference type="NCBI Taxonomy" id="2559237"/>
    <lineage>
        <taxon>Bacteria</taxon>
        <taxon>Pseudomonadati</taxon>
        <taxon>Pseudomonadota</taxon>
        <taxon>Gammaproteobacteria</taxon>
        <taxon>Cellvibrionales</taxon>
        <taxon>Porticoccaceae</taxon>
        <taxon>SAR92 clade</taxon>
    </lineage>
</organism>
<feature type="active site" description="Proton acceptor" evidence="4">
    <location>
        <position position="368"/>
    </location>
</feature>
<evidence type="ECO:0000256" key="2">
    <source>
        <dbReference type="ARBA" id="ARBA00022679"/>
    </source>
</evidence>
<comment type="caution">
    <text evidence="8">The sequence shown here is derived from an EMBL/GenBank/DDBJ whole genome shotgun (WGS) entry which is preliminary data.</text>
</comment>
<evidence type="ECO:0000256" key="1">
    <source>
        <dbReference type="ARBA" id="ARBA00010982"/>
    </source>
</evidence>
<dbReference type="Gene3D" id="3.40.47.10">
    <property type="match status" value="2"/>
</dbReference>